<name>A0ABS2LSW5_9ACTN</name>
<dbReference type="Proteomes" id="UP000764837">
    <property type="component" value="Unassembled WGS sequence"/>
</dbReference>
<dbReference type="RefSeq" id="WP_204942364.1">
    <property type="nucleotide sequence ID" value="NZ_JAFBBP010000001.1"/>
</dbReference>
<proteinExistence type="predicted"/>
<dbReference type="EMBL" id="JAFBBP010000001">
    <property type="protein sequence ID" value="MBM7491265.1"/>
    <property type="molecule type" value="Genomic_DNA"/>
</dbReference>
<evidence type="ECO:0000313" key="4">
    <source>
        <dbReference type="Proteomes" id="UP000764837"/>
    </source>
</evidence>
<accession>A0ABS2LSW5</accession>
<protein>
    <recommendedName>
        <fullName evidence="5">Secreted protein</fullName>
    </recommendedName>
</protein>
<evidence type="ECO:0000313" key="3">
    <source>
        <dbReference type="EMBL" id="MBM7491265.1"/>
    </source>
</evidence>
<keyword evidence="4" id="KW-1185">Reference proteome</keyword>
<feature type="chain" id="PRO_5046660623" description="Secreted protein" evidence="2">
    <location>
        <begin position="28"/>
        <end position="189"/>
    </location>
</feature>
<evidence type="ECO:0000256" key="1">
    <source>
        <dbReference type="SAM" id="MobiDB-lite"/>
    </source>
</evidence>
<gene>
    <name evidence="3" type="ORF">JOD64_002487</name>
</gene>
<dbReference type="PROSITE" id="PS51257">
    <property type="entry name" value="PROKAR_LIPOPROTEIN"/>
    <property type="match status" value="1"/>
</dbReference>
<feature type="signal peptide" evidence="2">
    <location>
        <begin position="1"/>
        <end position="27"/>
    </location>
</feature>
<feature type="compositionally biased region" description="Low complexity" evidence="1">
    <location>
        <begin position="37"/>
        <end position="55"/>
    </location>
</feature>
<keyword evidence="2" id="KW-0732">Signal</keyword>
<feature type="region of interest" description="Disordered" evidence="1">
    <location>
        <begin position="25"/>
        <end position="55"/>
    </location>
</feature>
<reference evidence="3 4" key="1">
    <citation type="submission" date="2021-01" db="EMBL/GenBank/DDBJ databases">
        <title>Sequencing the genomes of 1000 actinobacteria strains.</title>
        <authorList>
            <person name="Klenk H.-P."/>
        </authorList>
    </citation>
    <scope>NUCLEOTIDE SEQUENCE [LARGE SCALE GENOMIC DNA]</scope>
    <source>
        <strain evidence="3 4">DSM 100204</strain>
    </source>
</reference>
<evidence type="ECO:0008006" key="5">
    <source>
        <dbReference type="Google" id="ProtNLM"/>
    </source>
</evidence>
<evidence type="ECO:0000256" key="2">
    <source>
        <dbReference type="SAM" id="SignalP"/>
    </source>
</evidence>
<comment type="caution">
    <text evidence="3">The sequence shown here is derived from an EMBL/GenBank/DDBJ whole genome shotgun (WGS) entry which is preliminary data.</text>
</comment>
<organism evidence="3 4">
    <name type="scientific">Micromonospora luteifusca</name>
    <dbReference type="NCBI Taxonomy" id="709860"/>
    <lineage>
        <taxon>Bacteria</taxon>
        <taxon>Bacillati</taxon>
        <taxon>Actinomycetota</taxon>
        <taxon>Actinomycetes</taxon>
        <taxon>Micromonosporales</taxon>
        <taxon>Micromonosporaceae</taxon>
        <taxon>Micromonospora</taxon>
    </lineage>
</organism>
<sequence>MRPASTAAVTIALLVASLTGCTSVDRAPITSDQPQVTTSTGPAGTATGPAGATTGIPQPTIIATVAPKTGGVAARVMLRTSGGFTGRGDAVTVEPDGKWTAVDQAGSRRDGRLTPADLGRLTGLAADPRLAVEARQPTSPTVCADAFRYRLTVGSIETGYVDCPADGPPPPTTQALVKLLLRATATHTR</sequence>